<evidence type="ECO:0000256" key="7">
    <source>
        <dbReference type="HAMAP-Rule" id="MF_00120"/>
    </source>
</evidence>
<gene>
    <name evidence="7" type="primary">gatA</name>
    <name evidence="9" type="ORF">SAMN05216290_3754</name>
</gene>
<dbReference type="InterPro" id="IPR023631">
    <property type="entry name" value="Amidase_dom"/>
</dbReference>
<dbReference type="PANTHER" id="PTHR11895">
    <property type="entry name" value="TRANSAMIDASE"/>
    <property type="match status" value="1"/>
</dbReference>
<comment type="catalytic activity">
    <reaction evidence="7">
        <text>L-glutamyl-tRNA(Gln) + L-glutamine + ATP + H2O = L-glutaminyl-tRNA(Gln) + L-glutamate + ADP + phosphate + H(+)</text>
        <dbReference type="Rhea" id="RHEA:17521"/>
        <dbReference type="Rhea" id="RHEA-COMP:9681"/>
        <dbReference type="Rhea" id="RHEA-COMP:9684"/>
        <dbReference type="ChEBI" id="CHEBI:15377"/>
        <dbReference type="ChEBI" id="CHEBI:15378"/>
        <dbReference type="ChEBI" id="CHEBI:29985"/>
        <dbReference type="ChEBI" id="CHEBI:30616"/>
        <dbReference type="ChEBI" id="CHEBI:43474"/>
        <dbReference type="ChEBI" id="CHEBI:58359"/>
        <dbReference type="ChEBI" id="CHEBI:78520"/>
        <dbReference type="ChEBI" id="CHEBI:78521"/>
        <dbReference type="ChEBI" id="CHEBI:456216"/>
        <dbReference type="EC" id="6.3.5.7"/>
    </reaction>
</comment>
<accession>A0A1I0RK73</accession>
<evidence type="ECO:0000313" key="9">
    <source>
        <dbReference type="EMBL" id="SEW41476.1"/>
    </source>
</evidence>
<dbReference type="SUPFAM" id="SSF75304">
    <property type="entry name" value="Amidase signature (AS) enzymes"/>
    <property type="match status" value="1"/>
</dbReference>
<keyword evidence="3 7" id="KW-0436">Ligase</keyword>
<sequence>MKSYHRLDEIQNDLYLGNTTCSELVEHYLKNIEDKQSLNAFIEVYKEEALERAVQIDEKIKTKKAGKLAGLVFGIKDLLCYQNHQVSGGSKILEGFESQFTATAVQRLLNEDAIVIGRQNCDEFGMGSSNENSAFGHVKNAADESRVPGGSSGGSAVAVQADMCLVSLGTDTGGSVRQPASFCGIVGIKPTYSRVSRWGLLAYASSFDTIGVFAKSVADCELVLQTIGGHDPNDATSSREPIKPVLVTKGKYKVAYLKEALSSEGVQGEVKDTLKSTLAQLQSDDHTVEAIEFPLLKHALPTYYILTTAESSTNLSRYDGAHYGHRSAQSEDLESMYKNSRTEGFGDEVRRRIMLGTFVLSADYHDAYFKKAQEVRRLIKDATEKILSEYDFIVIPTSPTTAFPIGANDQNPLQMYMADLFTVQASVSGIPAISIPMGKDQNNLPIGIQVMTKAFEEDKIFAFSKYLMKEAQLDS</sequence>
<name>A0A1I0RK73_9BACT</name>
<comment type="similarity">
    <text evidence="7">Belongs to the amidase family. GatA subfamily.</text>
</comment>
<dbReference type="OrthoDB" id="9811471at2"/>
<dbReference type="GO" id="GO:0030956">
    <property type="term" value="C:glutamyl-tRNA(Gln) amidotransferase complex"/>
    <property type="evidence" value="ECO:0007669"/>
    <property type="project" value="InterPro"/>
</dbReference>
<dbReference type="GO" id="GO:0016740">
    <property type="term" value="F:transferase activity"/>
    <property type="evidence" value="ECO:0007669"/>
    <property type="project" value="UniProtKB-KW"/>
</dbReference>
<evidence type="ECO:0000256" key="4">
    <source>
        <dbReference type="ARBA" id="ARBA00022741"/>
    </source>
</evidence>
<dbReference type="NCBIfam" id="TIGR00132">
    <property type="entry name" value="gatA"/>
    <property type="match status" value="1"/>
</dbReference>
<dbReference type="HAMAP" id="MF_00120">
    <property type="entry name" value="GatA"/>
    <property type="match status" value="1"/>
</dbReference>
<evidence type="ECO:0000259" key="8">
    <source>
        <dbReference type="Pfam" id="PF01425"/>
    </source>
</evidence>
<evidence type="ECO:0000256" key="1">
    <source>
        <dbReference type="ARBA" id="ARBA00011123"/>
    </source>
</evidence>
<dbReference type="InterPro" id="IPR004412">
    <property type="entry name" value="GatA"/>
</dbReference>
<dbReference type="AlphaFoldDB" id="A0A1I0RK73"/>
<dbReference type="Gene3D" id="3.90.1300.10">
    <property type="entry name" value="Amidase signature (AS) domain"/>
    <property type="match status" value="1"/>
</dbReference>
<protein>
    <recommendedName>
        <fullName evidence="2 7">Glutamyl-tRNA(Gln) amidotransferase subunit A</fullName>
        <shortName evidence="7">Glu-ADT subunit A</shortName>
        <ecNumber evidence="7">6.3.5.7</ecNumber>
    </recommendedName>
</protein>
<dbReference type="Pfam" id="PF01425">
    <property type="entry name" value="Amidase"/>
    <property type="match status" value="1"/>
</dbReference>
<dbReference type="EC" id="6.3.5.7" evidence="7"/>
<dbReference type="EMBL" id="FOIR01000004">
    <property type="protein sequence ID" value="SEW41476.1"/>
    <property type="molecule type" value="Genomic_DNA"/>
</dbReference>
<dbReference type="InterPro" id="IPR036928">
    <property type="entry name" value="AS_sf"/>
</dbReference>
<feature type="active site" description="Acyl-ester intermediate" evidence="7">
    <location>
        <position position="175"/>
    </location>
</feature>
<dbReference type="STRING" id="1267423.SAMN05216290_3754"/>
<feature type="active site" description="Charge relay system" evidence="7">
    <location>
        <position position="151"/>
    </location>
</feature>
<evidence type="ECO:0000256" key="2">
    <source>
        <dbReference type="ARBA" id="ARBA00014428"/>
    </source>
</evidence>
<dbReference type="PANTHER" id="PTHR11895:SF151">
    <property type="entry name" value="GLUTAMYL-TRNA(GLN) AMIDOTRANSFERASE SUBUNIT A"/>
    <property type="match status" value="1"/>
</dbReference>
<reference evidence="10" key="1">
    <citation type="submission" date="2016-10" db="EMBL/GenBank/DDBJ databases">
        <authorList>
            <person name="Varghese N."/>
            <person name="Submissions S."/>
        </authorList>
    </citation>
    <scope>NUCLEOTIDE SEQUENCE [LARGE SCALE GENOMIC DNA]</scope>
    <source>
        <strain evidence="10">CGMCC 1.12402</strain>
    </source>
</reference>
<evidence type="ECO:0000256" key="5">
    <source>
        <dbReference type="ARBA" id="ARBA00022840"/>
    </source>
</evidence>
<evidence type="ECO:0000256" key="6">
    <source>
        <dbReference type="ARBA" id="ARBA00022917"/>
    </source>
</evidence>
<dbReference type="RefSeq" id="WP_090260731.1">
    <property type="nucleotide sequence ID" value="NZ_FOIR01000004.1"/>
</dbReference>
<keyword evidence="4 7" id="KW-0547">Nucleotide-binding</keyword>
<dbReference type="GO" id="GO:0005524">
    <property type="term" value="F:ATP binding"/>
    <property type="evidence" value="ECO:0007669"/>
    <property type="project" value="UniProtKB-KW"/>
</dbReference>
<evidence type="ECO:0000256" key="3">
    <source>
        <dbReference type="ARBA" id="ARBA00022598"/>
    </source>
</evidence>
<comment type="subunit">
    <text evidence="1 7">Heterotrimer of A, B and C subunits.</text>
</comment>
<dbReference type="GeneID" id="99988422"/>
<feature type="domain" description="Amidase" evidence="8">
    <location>
        <begin position="23"/>
        <end position="460"/>
    </location>
</feature>
<dbReference type="InterPro" id="IPR000120">
    <property type="entry name" value="Amidase"/>
</dbReference>
<dbReference type="Proteomes" id="UP000199437">
    <property type="component" value="Unassembled WGS sequence"/>
</dbReference>
<evidence type="ECO:0000313" key="10">
    <source>
        <dbReference type="Proteomes" id="UP000199437"/>
    </source>
</evidence>
<dbReference type="GO" id="GO:0050567">
    <property type="term" value="F:glutaminyl-tRNA synthase (glutamine-hydrolyzing) activity"/>
    <property type="evidence" value="ECO:0007669"/>
    <property type="project" value="UniProtKB-UniRule"/>
</dbReference>
<keyword evidence="9" id="KW-0808">Transferase</keyword>
<comment type="function">
    <text evidence="7">Allows the formation of correctly charged Gln-tRNA(Gln) through the transamidation of misacylated Glu-tRNA(Gln) in organisms which lack glutaminyl-tRNA synthetase. The reaction takes place in the presence of glutamine and ATP through an activated gamma-phospho-Glu-tRNA(Gln).</text>
</comment>
<keyword evidence="10" id="KW-1185">Reference proteome</keyword>
<proteinExistence type="inferred from homology"/>
<keyword evidence="5 7" id="KW-0067">ATP-binding</keyword>
<feature type="active site" description="Charge relay system" evidence="7">
    <location>
        <position position="76"/>
    </location>
</feature>
<dbReference type="GO" id="GO:0006412">
    <property type="term" value="P:translation"/>
    <property type="evidence" value="ECO:0007669"/>
    <property type="project" value="UniProtKB-UniRule"/>
</dbReference>
<organism evidence="9 10">
    <name type="scientific">Roseivirga pacifica</name>
    <dbReference type="NCBI Taxonomy" id="1267423"/>
    <lineage>
        <taxon>Bacteria</taxon>
        <taxon>Pseudomonadati</taxon>
        <taxon>Bacteroidota</taxon>
        <taxon>Cytophagia</taxon>
        <taxon>Cytophagales</taxon>
        <taxon>Roseivirgaceae</taxon>
        <taxon>Roseivirga</taxon>
    </lineage>
</organism>
<keyword evidence="6 7" id="KW-0648">Protein biosynthesis</keyword>